<dbReference type="InterPro" id="IPR011053">
    <property type="entry name" value="Single_hybrid_motif"/>
</dbReference>
<sequence>MQFNGCYFPDDVLYSKDMDLWFKPEEGGFISGMTASVLWICGRRPKVRVKEKGSHISAGASLASVECDRYFGTLRIPFSAGIVKVNTGLENGRITPSSIYDDHWLCMVSADSLDEVRQRLIPASEAENLIEGKISELRLQCFSELPDADMVEIGSECSAVLARLNSEIGARGKGAVIHLITDDPTSPVEMIRWSDETGNEIVERKKVENIYHYIVRKS</sequence>
<dbReference type="EMBL" id="JAHEAC010000029">
    <property type="protein sequence ID" value="MBX8643937.1"/>
    <property type="molecule type" value="Genomic_DNA"/>
</dbReference>
<evidence type="ECO:0000313" key="4">
    <source>
        <dbReference type="Proteomes" id="UP000716004"/>
    </source>
</evidence>
<dbReference type="Pfam" id="PF01206">
    <property type="entry name" value="TusA"/>
    <property type="match status" value="1"/>
</dbReference>
<dbReference type="AlphaFoldDB" id="A0A8J8CF09"/>
<proteinExistence type="predicted"/>
<dbReference type="InterPro" id="IPR001455">
    <property type="entry name" value="TusA-like"/>
</dbReference>
<gene>
    <name evidence="2" type="ORF">J9259_01010</name>
    <name evidence="3" type="ORF">KIY12_04350</name>
</gene>
<feature type="domain" description="UPF0033" evidence="1">
    <location>
        <begin position="154"/>
        <end position="217"/>
    </location>
</feature>
<protein>
    <recommendedName>
        <fullName evidence="1">UPF0033 domain-containing protein</fullName>
    </recommendedName>
</protein>
<dbReference type="Proteomes" id="UP000750197">
    <property type="component" value="Unassembled WGS sequence"/>
</dbReference>
<dbReference type="Pfam" id="PF01597">
    <property type="entry name" value="GCV_H"/>
    <property type="match status" value="1"/>
</dbReference>
<dbReference type="Gene3D" id="2.40.50.100">
    <property type="match status" value="1"/>
</dbReference>
<accession>A0A8J8CF09</accession>
<dbReference type="SUPFAM" id="SSF64307">
    <property type="entry name" value="SirA-like"/>
    <property type="match status" value="1"/>
</dbReference>
<evidence type="ECO:0000259" key="1">
    <source>
        <dbReference type="Pfam" id="PF01206"/>
    </source>
</evidence>
<organism evidence="2 4">
    <name type="scientific">Candidatus Sysuiplasma superficiale</name>
    <dbReference type="NCBI Taxonomy" id="2823368"/>
    <lineage>
        <taxon>Archaea</taxon>
        <taxon>Methanobacteriati</taxon>
        <taxon>Thermoplasmatota</taxon>
        <taxon>Thermoplasmata</taxon>
        <taxon>Candidatus Sysuiplasmatales</taxon>
        <taxon>Candidatus Sysuiplasmataceae</taxon>
        <taxon>Candidatus Sysuiplasma</taxon>
    </lineage>
</organism>
<dbReference type="InterPro" id="IPR036868">
    <property type="entry name" value="TusA-like_sf"/>
</dbReference>
<evidence type="ECO:0000313" key="2">
    <source>
        <dbReference type="EMBL" id="MBX8631092.1"/>
    </source>
</evidence>
<dbReference type="Gene3D" id="3.30.110.40">
    <property type="entry name" value="TusA-like domain"/>
    <property type="match status" value="1"/>
</dbReference>
<comment type="caution">
    <text evidence="2">The sequence shown here is derived from an EMBL/GenBank/DDBJ whole genome shotgun (WGS) entry which is preliminary data.</text>
</comment>
<name>A0A8J8CF09_9ARCH</name>
<evidence type="ECO:0000313" key="3">
    <source>
        <dbReference type="EMBL" id="MBX8643937.1"/>
    </source>
</evidence>
<dbReference type="Proteomes" id="UP000716004">
    <property type="component" value="Unassembled WGS sequence"/>
</dbReference>
<dbReference type="SUPFAM" id="SSF51230">
    <property type="entry name" value="Single hybrid motif"/>
    <property type="match status" value="1"/>
</dbReference>
<reference evidence="2" key="1">
    <citation type="submission" date="2021-04" db="EMBL/GenBank/DDBJ databases">
        <title>Genomic insights into ecological role and evolution of a novel Thermoplasmata order Candidatus Sysuiplasmatales.</title>
        <authorList>
            <person name="Yuan Y."/>
        </authorList>
    </citation>
    <scope>NUCLEOTIDE SEQUENCE</scope>
    <source>
        <strain evidence="3">TUT19-bin139</strain>
        <strain evidence="2">YP2-bin.285</strain>
    </source>
</reference>
<dbReference type="InterPro" id="IPR033753">
    <property type="entry name" value="GCV_H/Fam206"/>
</dbReference>
<dbReference type="EMBL" id="JAGVSJ010000001">
    <property type="protein sequence ID" value="MBX8631092.1"/>
    <property type="molecule type" value="Genomic_DNA"/>
</dbReference>